<dbReference type="RefSeq" id="WP_189042107.1">
    <property type="nucleotide sequence ID" value="NZ_BMJQ01000001.1"/>
</dbReference>
<sequence>MPATTGKSAIEHKVDLTFDPGALKRGTLPFQQPSLPLCLWQIASSLVPLLALSVAMYHLLAWSLWATWALAVPAAGCVVRLFIIQHDCGHGAFFRSRRLNDILGTLCSLATVTPYAMWRRQHAGHHSHWNNLDRRNAGADIYSSCLTLAEYQGMSGWRQWLYRLIQHPLVALFALPPIVFLLLYRVPFDSPRSWRAERRSVYLTNIALLALFTGLAVLVGVRAVLLVQMPILMLAATIGVWLFSIQHRFESARWMREGEWDPVAAALGGSSYLKLPGVLRWFTGNIGFHHVHHLNPRIPNYRLQACNRANPALAAVPPVSVWRLLASWRLALWDEKLGRLVPFPKHGETGG</sequence>
<keyword evidence="4" id="KW-1185">Reference proteome</keyword>
<evidence type="ECO:0000313" key="3">
    <source>
        <dbReference type="EMBL" id="GGF02570.1"/>
    </source>
</evidence>
<dbReference type="InterPro" id="IPR005804">
    <property type="entry name" value="FA_desaturase_dom"/>
</dbReference>
<dbReference type="AlphaFoldDB" id="A0A8J2YPX1"/>
<dbReference type="CDD" id="cd03507">
    <property type="entry name" value="Delta12-FADS-like"/>
    <property type="match status" value="1"/>
</dbReference>
<keyword evidence="1" id="KW-0472">Membrane</keyword>
<dbReference type="PANTHER" id="PTHR19353">
    <property type="entry name" value="FATTY ACID DESATURASE 2"/>
    <property type="match status" value="1"/>
</dbReference>
<gene>
    <name evidence="3" type="ORF">GCM10011611_05070</name>
</gene>
<dbReference type="GO" id="GO:0006629">
    <property type="term" value="P:lipid metabolic process"/>
    <property type="evidence" value="ECO:0007669"/>
    <property type="project" value="InterPro"/>
</dbReference>
<evidence type="ECO:0000256" key="1">
    <source>
        <dbReference type="SAM" id="Phobius"/>
    </source>
</evidence>
<keyword evidence="1" id="KW-1133">Transmembrane helix</keyword>
<comment type="caution">
    <text evidence="3">The sequence shown here is derived from an EMBL/GenBank/DDBJ whole genome shotgun (WGS) entry which is preliminary data.</text>
</comment>
<feature type="transmembrane region" description="Helical" evidence="1">
    <location>
        <begin position="37"/>
        <end position="59"/>
    </location>
</feature>
<feature type="transmembrane region" description="Helical" evidence="1">
    <location>
        <begin position="225"/>
        <end position="245"/>
    </location>
</feature>
<feature type="transmembrane region" description="Helical" evidence="1">
    <location>
        <begin position="164"/>
        <end position="188"/>
    </location>
</feature>
<feature type="domain" description="Fatty acid desaturase" evidence="2">
    <location>
        <begin position="64"/>
        <end position="312"/>
    </location>
</feature>
<dbReference type="InterPro" id="IPR012171">
    <property type="entry name" value="Fatty_acid_desaturase"/>
</dbReference>
<reference evidence="3" key="1">
    <citation type="journal article" date="2014" name="Int. J. Syst. Evol. Microbiol.">
        <title>Complete genome sequence of Corynebacterium casei LMG S-19264T (=DSM 44701T), isolated from a smear-ripened cheese.</title>
        <authorList>
            <consortium name="US DOE Joint Genome Institute (JGI-PGF)"/>
            <person name="Walter F."/>
            <person name="Albersmeier A."/>
            <person name="Kalinowski J."/>
            <person name="Ruckert C."/>
        </authorList>
    </citation>
    <scope>NUCLEOTIDE SEQUENCE</scope>
    <source>
        <strain evidence="3">CGMCC 1.15725</strain>
    </source>
</reference>
<evidence type="ECO:0000259" key="2">
    <source>
        <dbReference type="Pfam" id="PF00487"/>
    </source>
</evidence>
<dbReference type="GO" id="GO:0016717">
    <property type="term" value="F:oxidoreductase activity, acting on paired donors, with oxidation of a pair of donors resulting in the reduction of molecular oxygen to two molecules of water"/>
    <property type="evidence" value="ECO:0007669"/>
    <property type="project" value="TreeGrafter"/>
</dbReference>
<feature type="transmembrane region" description="Helical" evidence="1">
    <location>
        <begin position="65"/>
        <end position="83"/>
    </location>
</feature>
<protein>
    <recommendedName>
        <fullName evidence="2">Fatty acid desaturase domain-containing protein</fullName>
    </recommendedName>
</protein>
<dbReference type="Pfam" id="PF00487">
    <property type="entry name" value="FA_desaturase"/>
    <property type="match status" value="1"/>
</dbReference>
<dbReference type="Proteomes" id="UP000646365">
    <property type="component" value="Unassembled WGS sequence"/>
</dbReference>
<dbReference type="EMBL" id="BMJQ01000001">
    <property type="protein sequence ID" value="GGF02570.1"/>
    <property type="molecule type" value="Genomic_DNA"/>
</dbReference>
<dbReference type="PANTHER" id="PTHR19353:SF73">
    <property type="entry name" value="FATTY ACID DESATURASE"/>
    <property type="match status" value="1"/>
</dbReference>
<keyword evidence="1" id="KW-0812">Transmembrane</keyword>
<name>A0A8J2YPX1_9PROT</name>
<evidence type="ECO:0000313" key="4">
    <source>
        <dbReference type="Proteomes" id="UP000646365"/>
    </source>
</evidence>
<organism evidence="3 4">
    <name type="scientific">Aliidongia dinghuensis</name>
    <dbReference type="NCBI Taxonomy" id="1867774"/>
    <lineage>
        <taxon>Bacteria</taxon>
        <taxon>Pseudomonadati</taxon>
        <taxon>Pseudomonadota</taxon>
        <taxon>Alphaproteobacteria</taxon>
        <taxon>Rhodospirillales</taxon>
        <taxon>Dongiaceae</taxon>
        <taxon>Aliidongia</taxon>
    </lineage>
</organism>
<proteinExistence type="predicted"/>
<feature type="transmembrane region" description="Helical" evidence="1">
    <location>
        <begin position="200"/>
        <end position="219"/>
    </location>
</feature>
<reference evidence="3" key="2">
    <citation type="submission" date="2020-09" db="EMBL/GenBank/DDBJ databases">
        <authorList>
            <person name="Sun Q."/>
            <person name="Zhou Y."/>
        </authorList>
    </citation>
    <scope>NUCLEOTIDE SEQUENCE</scope>
    <source>
        <strain evidence="3">CGMCC 1.15725</strain>
    </source>
</reference>
<dbReference type="GO" id="GO:0016020">
    <property type="term" value="C:membrane"/>
    <property type="evidence" value="ECO:0007669"/>
    <property type="project" value="TreeGrafter"/>
</dbReference>
<accession>A0A8J2YPX1</accession>